<feature type="region of interest" description="Disordered" evidence="1">
    <location>
        <begin position="238"/>
        <end position="283"/>
    </location>
</feature>
<evidence type="ECO:0000313" key="3">
    <source>
        <dbReference type="Proteomes" id="UP000297839"/>
    </source>
</evidence>
<dbReference type="RefSeq" id="WP_135251220.1">
    <property type="nucleotide sequence ID" value="NZ_SMLK01000007.1"/>
</dbReference>
<protein>
    <submittedName>
        <fullName evidence="2">SapC family protein</fullName>
    </submittedName>
</protein>
<organism evidence="2 3">
    <name type="scientific">Ramlibacter humi</name>
    <dbReference type="NCBI Taxonomy" id="2530451"/>
    <lineage>
        <taxon>Bacteria</taxon>
        <taxon>Pseudomonadati</taxon>
        <taxon>Pseudomonadota</taxon>
        <taxon>Betaproteobacteria</taxon>
        <taxon>Burkholderiales</taxon>
        <taxon>Comamonadaceae</taxon>
        <taxon>Ramlibacter</taxon>
    </lineage>
</organism>
<name>A0A4Z0BIE1_9BURK</name>
<gene>
    <name evidence="2" type="ORF">EZ216_18250</name>
</gene>
<dbReference type="InterPro" id="IPR010836">
    <property type="entry name" value="SapC"/>
</dbReference>
<dbReference type="EMBL" id="SMLK01000007">
    <property type="protein sequence ID" value="TFY97668.1"/>
    <property type="molecule type" value="Genomic_DNA"/>
</dbReference>
<comment type="caution">
    <text evidence="2">The sequence shown here is derived from an EMBL/GenBank/DDBJ whole genome shotgun (WGS) entry which is preliminary data.</text>
</comment>
<evidence type="ECO:0000256" key="1">
    <source>
        <dbReference type="SAM" id="MobiDB-lite"/>
    </source>
</evidence>
<dbReference type="AlphaFoldDB" id="A0A4Z0BIE1"/>
<accession>A0A4Z0BIE1</accession>
<feature type="compositionally biased region" description="Pro residues" evidence="1">
    <location>
        <begin position="254"/>
        <end position="265"/>
    </location>
</feature>
<sequence length="283" mass="30564">MSETLYYEKPVLLNRDKHRARRIRPAPGFGFARNANSLYLAGVEFTEACKEYAIVFTRQAGGRVAPVVVLGLRNKENLFVDGGERWTAAYIPAFVRRYPFVLAELPGEQMGVCIDEAFPGLNDAQGEALFDDKGGNTPFLQNALDFLQRYQVEYLRTENFCRKLEEAGLLTEMSARADLLDGRTFTVAGLMIVDEKKLAELPDDKALALFRTGELHLISMHLLSLSNLSKLVDRMAQRAASESGAGTPAASAPAPSPAPTAPAPAPAAKSSGGGAAKASKKSG</sequence>
<dbReference type="Pfam" id="PF07277">
    <property type="entry name" value="SapC"/>
    <property type="match status" value="1"/>
</dbReference>
<dbReference type="OrthoDB" id="9806524at2"/>
<dbReference type="Proteomes" id="UP000297839">
    <property type="component" value="Unassembled WGS sequence"/>
</dbReference>
<proteinExistence type="predicted"/>
<reference evidence="2 3" key="1">
    <citation type="submission" date="2019-03" db="EMBL/GenBank/DDBJ databases">
        <title>Ramlibacter sp. 18x22-1, whole genome shotgun sequence.</title>
        <authorList>
            <person name="Zhang X."/>
            <person name="Feng G."/>
            <person name="Zhu H."/>
        </authorList>
    </citation>
    <scope>NUCLEOTIDE SEQUENCE [LARGE SCALE GENOMIC DNA]</scope>
    <source>
        <strain evidence="2 3">18x22-1</strain>
    </source>
</reference>
<evidence type="ECO:0000313" key="2">
    <source>
        <dbReference type="EMBL" id="TFY97668.1"/>
    </source>
</evidence>
<feature type="compositionally biased region" description="Low complexity" evidence="1">
    <location>
        <begin position="239"/>
        <end position="253"/>
    </location>
</feature>
<keyword evidence="3" id="KW-1185">Reference proteome</keyword>